<evidence type="ECO:0000256" key="15">
    <source>
        <dbReference type="ARBA" id="ARBA00023136"/>
    </source>
</evidence>
<evidence type="ECO:0000256" key="3">
    <source>
        <dbReference type="ARBA" id="ARBA00005119"/>
    </source>
</evidence>
<evidence type="ECO:0000256" key="6">
    <source>
        <dbReference type="ARBA" id="ARBA00012487"/>
    </source>
</evidence>
<dbReference type="GO" id="GO:0016024">
    <property type="term" value="P:CDP-diacylglycerol biosynthetic process"/>
    <property type="evidence" value="ECO:0007669"/>
    <property type="project" value="UniProtKB-UniPathway"/>
</dbReference>
<keyword evidence="13 19" id="KW-1133">Transmembrane helix</keyword>
<evidence type="ECO:0000256" key="7">
    <source>
        <dbReference type="ARBA" id="ARBA00019373"/>
    </source>
</evidence>
<feature type="transmembrane region" description="Helical" evidence="19">
    <location>
        <begin position="172"/>
        <end position="188"/>
    </location>
</feature>
<evidence type="ECO:0000256" key="19">
    <source>
        <dbReference type="SAM" id="Phobius"/>
    </source>
</evidence>
<feature type="transmembrane region" description="Helical" evidence="19">
    <location>
        <begin position="132"/>
        <end position="152"/>
    </location>
</feature>
<dbReference type="GO" id="GO:0004605">
    <property type="term" value="F:phosphatidate cytidylyltransferase activity"/>
    <property type="evidence" value="ECO:0007669"/>
    <property type="project" value="UniProtKB-EC"/>
</dbReference>
<dbReference type="Pfam" id="PF01148">
    <property type="entry name" value="CTP_transf_1"/>
    <property type="match status" value="1"/>
</dbReference>
<dbReference type="EC" id="2.7.7.41" evidence="6 18"/>
<keyword evidence="14" id="KW-0443">Lipid metabolism</keyword>
<comment type="pathway">
    <text evidence="4">Lipid metabolism.</text>
</comment>
<feature type="transmembrane region" description="Helical" evidence="19">
    <location>
        <begin position="32"/>
        <end position="51"/>
    </location>
</feature>
<keyword evidence="17" id="KW-1208">Phospholipid metabolism</keyword>
<dbReference type="AlphaFoldDB" id="A0A7C5P7R0"/>
<keyword evidence="16" id="KW-0594">Phospholipid biosynthesis</keyword>
<comment type="similarity">
    <text evidence="5 18">Belongs to the CDS family.</text>
</comment>
<feature type="transmembrane region" description="Helical" evidence="19">
    <location>
        <begin position="102"/>
        <end position="125"/>
    </location>
</feature>
<comment type="catalytic activity">
    <reaction evidence="1 18">
        <text>a 1,2-diacyl-sn-glycero-3-phosphate + CTP + H(+) = a CDP-1,2-diacyl-sn-glycerol + diphosphate</text>
        <dbReference type="Rhea" id="RHEA:16229"/>
        <dbReference type="ChEBI" id="CHEBI:15378"/>
        <dbReference type="ChEBI" id="CHEBI:33019"/>
        <dbReference type="ChEBI" id="CHEBI:37563"/>
        <dbReference type="ChEBI" id="CHEBI:58332"/>
        <dbReference type="ChEBI" id="CHEBI:58608"/>
        <dbReference type="EC" id="2.7.7.41"/>
    </reaction>
</comment>
<evidence type="ECO:0000256" key="16">
    <source>
        <dbReference type="ARBA" id="ARBA00023209"/>
    </source>
</evidence>
<evidence type="ECO:0000256" key="9">
    <source>
        <dbReference type="ARBA" id="ARBA00022516"/>
    </source>
</evidence>
<gene>
    <name evidence="20" type="ORF">ENL70_02830</name>
</gene>
<name>A0A7C5P7R0_9BACT</name>
<evidence type="ECO:0000256" key="13">
    <source>
        <dbReference type="ARBA" id="ARBA00022989"/>
    </source>
</evidence>
<feature type="transmembrane region" description="Helical" evidence="19">
    <location>
        <begin position="7"/>
        <end position="26"/>
    </location>
</feature>
<dbReference type="PROSITE" id="PS01315">
    <property type="entry name" value="CDS"/>
    <property type="match status" value="1"/>
</dbReference>
<evidence type="ECO:0000256" key="4">
    <source>
        <dbReference type="ARBA" id="ARBA00005189"/>
    </source>
</evidence>
<feature type="transmembrane region" description="Helical" evidence="19">
    <location>
        <begin position="195"/>
        <end position="212"/>
    </location>
</feature>
<evidence type="ECO:0000256" key="11">
    <source>
        <dbReference type="ARBA" id="ARBA00022692"/>
    </source>
</evidence>
<feature type="transmembrane region" description="Helical" evidence="19">
    <location>
        <begin position="242"/>
        <end position="259"/>
    </location>
</feature>
<dbReference type="UniPathway" id="UPA00557">
    <property type="reaction ID" value="UER00614"/>
</dbReference>
<evidence type="ECO:0000256" key="1">
    <source>
        <dbReference type="ARBA" id="ARBA00001698"/>
    </source>
</evidence>
<keyword evidence="12 18" id="KW-0548">Nucleotidyltransferase</keyword>
<keyword evidence="9" id="KW-0444">Lipid biosynthesis</keyword>
<dbReference type="GO" id="GO:0005886">
    <property type="term" value="C:plasma membrane"/>
    <property type="evidence" value="ECO:0007669"/>
    <property type="project" value="UniProtKB-SubCell"/>
</dbReference>
<reference evidence="20" key="1">
    <citation type="journal article" date="2020" name="mSystems">
        <title>Genome- and Community-Level Interaction Insights into Carbon Utilization and Element Cycling Functions of Hydrothermarchaeota in Hydrothermal Sediment.</title>
        <authorList>
            <person name="Zhou Z."/>
            <person name="Liu Y."/>
            <person name="Xu W."/>
            <person name="Pan J."/>
            <person name="Luo Z.H."/>
            <person name="Li M."/>
        </authorList>
    </citation>
    <scope>NUCLEOTIDE SEQUENCE [LARGE SCALE GENOMIC DNA]</scope>
    <source>
        <strain evidence="20">SpSt-1019</strain>
    </source>
</reference>
<dbReference type="EMBL" id="DRUY01000096">
    <property type="protein sequence ID" value="HHI65468.1"/>
    <property type="molecule type" value="Genomic_DNA"/>
</dbReference>
<sequence>MWRAYFLIFRIITACWGIPLLLFLIYAGNFWLILLLSVLILFSTYEFSVMMKNKNYKMPLVTYLVSFIIFFGNIFGFLSFSIFLSMLLFFITSIIFFNKYSFFDLSLSFATSFFISFSLSFFYLIRSLDKGFFWSFALMTSLWLGDSMAYVVGKNFGKHRLSSVSPKKTWEGALASMIFGIVPFLLFSTLLQKPFYSLLLVGFVVNIISQISDLSESLIKRAFDCKDSGSFLPGHGGFFDRFDSLFFSSPVLYFMIFYLEKIK</sequence>
<evidence type="ECO:0000256" key="2">
    <source>
        <dbReference type="ARBA" id="ARBA00004651"/>
    </source>
</evidence>
<comment type="pathway">
    <text evidence="3 18">Phospholipid metabolism; CDP-diacylglycerol biosynthesis; CDP-diacylglycerol from sn-glycerol 3-phosphate: step 3/3.</text>
</comment>
<comment type="caution">
    <text evidence="20">The sequence shown here is derived from an EMBL/GenBank/DDBJ whole genome shotgun (WGS) entry which is preliminary data.</text>
</comment>
<dbReference type="PANTHER" id="PTHR46382:SF1">
    <property type="entry name" value="PHOSPHATIDATE CYTIDYLYLTRANSFERASE"/>
    <property type="match status" value="1"/>
</dbReference>
<keyword evidence="10 18" id="KW-0808">Transferase</keyword>
<evidence type="ECO:0000256" key="8">
    <source>
        <dbReference type="ARBA" id="ARBA00022475"/>
    </source>
</evidence>
<accession>A0A7C5P7R0</accession>
<keyword evidence="15 19" id="KW-0472">Membrane</keyword>
<organism evidence="20">
    <name type="scientific">Thermodesulfobium narugense</name>
    <dbReference type="NCBI Taxonomy" id="184064"/>
    <lineage>
        <taxon>Bacteria</taxon>
        <taxon>Pseudomonadati</taxon>
        <taxon>Thermodesulfobiota</taxon>
        <taxon>Thermodesulfobiia</taxon>
        <taxon>Thermodesulfobiales</taxon>
        <taxon>Thermodesulfobiaceae</taxon>
        <taxon>Thermodesulfobium</taxon>
    </lineage>
</organism>
<evidence type="ECO:0000256" key="14">
    <source>
        <dbReference type="ARBA" id="ARBA00023098"/>
    </source>
</evidence>
<keyword evidence="11 18" id="KW-0812">Transmembrane</keyword>
<evidence type="ECO:0000256" key="17">
    <source>
        <dbReference type="ARBA" id="ARBA00023264"/>
    </source>
</evidence>
<evidence type="ECO:0000256" key="12">
    <source>
        <dbReference type="ARBA" id="ARBA00022695"/>
    </source>
</evidence>
<feature type="transmembrane region" description="Helical" evidence="19">
    <location>
        <begin position="63"/>
        <end position="96"/>
    </location>
</feature>
<evidence type="ECO:0000256" key="5">
    <source>
        <dbReference type="ARBA" id="ARBA00010185"/>
    </source>
</evidence>
<dbReference type="InterPro" id="IPR000374">
    <property type="entry name" value="PC_trans"/>
</dbReference>
<keyword evidence="8" id="KW-1003">Cell membrane</keyword>
<evidence type="ECO:0000313" key="20">
    <source>
        <dbReference type="EMBL" id="HHI65468.1"/>
    </source>
</evidence>
<dbReference type="PANTHER" id="PTHR46382">
    <property type="entry name" value="PHOSPHATIDATE CYTIDYLYLTRANSFERASE"/>
    <property type="match status" value="1"/>
</dbReference>
<comment type="subcellular location">
    <subcellularLocation>
        <location evidence="2">Cell membrane</location>
        <topology evidence="2">Multi-pass membrane protein</topology>
    </subcellularLocation>
</comment>
<evidence type="ECO:0000256" key="10">
    <source>
        <dbReference type="ARBA" id="ARBA00022679"/>
    </source>
</evidence>
<proteinExistence type="inferred from homology"/>
<protein>
    <recommendedName>
        <fullName evidence="7 18">Phosphatidate cytidylyltransferase</fullName>
        <ecNumber evidence="6 18">2.7.7.41</ecNumber>
    </recommendedName>
</protein>
<evidence type="ECO:0000256" key="18">
    <source>
        <dbReference type="RuleBase" id="RU003938"/>
    </source>
</evidence>